<dbReference type="Pfam" id="PF03992">
    <property type="entry name" value="ABM"/>
    <property type="match status" value="1"/>
</dbReference>
<dbReference type="AlphaFoldDB" id="A0A831TCS9"/>
<name>A0A831TCS9_9BACT</name>
<feature type="region of interest" description="Disordered" evidence="1">
    <location>
        <begin position="1"/>
        <end position="21"/>
    </location>
</feature>
<dbReference type="Gene3D" id="3.30.70.100">
    <property type="match status" value="1"/>
</dbReference>
<gene>
    <name evidence="3" type="ORF">ENP34_15110</name>
</gene>
<comment type="caution">
    <text evidence="3">The sequence shown here is derived from an EMBL/GenBank/DDBJ whole genome shotgun (WGS) entry which is preliminary data.</text>
</comment>
<dbReference type="EMBL" id="DSIY01000351">
    <property type="protein sequence ID" value="HEG92745.1"/>
    <property type="molecule type" value="Genomic_DNA"/>
</dbReference>
<accession>A0A831TCS9</accession>
<evidence type="ECO:0000259" key="2">
    <source>
        <dbReference type="Pfam" id="PF03992"/>
    </source>
</evidence>
<feature type="domain" description="ABM" evidence="2">
    <location>
        <begin position="1"/>
        <end position="65"/>
    </location>
</feature>
<evidence type="ECO:0000256" key="1">
    <source>
        <dbReference type="SAM" id="MobiDB-lite"/>
    </source>
</evidence>
<reference evidence="3" key="1">
    <citation type="journal article" date="2020" name="mSystems">
        <title>Genome- and Community-Level Interaction Insights into Carbon Utilization and Element Cycling Functions of Hydrothermarchaeota in Hydrothermal Sediment.</title>
        <authorList>
            <person name="Zhou Z."/>
            <person name="Liu Y."/>
            <person name="Xu W."/>
            <person name="Pan J."/>
            <person name="Luo Z.H."/>
            <person name="Li M."/>
        </authorList>
    </citation>
    <scope>NUCLEOTIDE SEQUENCE [LARGE SCALE GENOMIC DNA]</scope>
    <source>
        <strain evidence="3">SpSt-210</strain>
    </source>
</reference>
<sequence>MFARVSTYKGSPGRAVEASRQIEETTDRLRAMTGFAGAYLLIDNTSGKALTITLWESAEAMQASAAAANPLRDMVAQALGAAEPPSVEMFEVASRI</sequence>
<dbReference type="InterPro" id="IPR011008">
    <property type="entry name" value="Dimeric_a/b-barrel"/>
</dbReference>
<organism evidence="3">
    <name type="scientific">Thermorudis peleae</name>
    <dbReference type="NCBI Taxonomy" id="1382356"/>
    <lineage>
        <taxon>Bacteria</taxon>
        <taxon>Pseudomonadati</taxon>
        <taxon>Thermomicrobiota</taxon>
        <taxon>Thermomicrobia</taxon>
        <taxon>Thermomicrobia incertae sedis</taxon>
        <taxon>Thermorudis</taxon>
    </lineage>
</organism>
<proteinExistence type="predicted"/>
<dbReference type="SUPFAM" id="SSF54909">
    <property type="entry name" value="Dimeric alpha+beta barrel"/>
    <property type="match status" value="1"/>
</dbReference>
<evidence type="ECO:0000313" key="3">
    <source>
        <dbReference type="EMBL" id="HEG92745.1"/>
    </source>
</evidence>
<dbReference type="InterPro" id="IPR007138">
    <property type="entry name" value="ABM_dom"/>
</dbReference>
<protein>
    <recommendedName>
        <fullName evidence="2">ABM domain-containing protein</fullName>
    </recommendedName>
</protein>